<protein>
    <submittedName>
        <fullName evidence="1">Uncharacterized protein</fullName>
    </submittedName>
</protein>
<reference evidence="1 2" key="1">
    <citation type="submission" date="2012-04" db="EMBL/GenBank/DDBJ databases">
        <authorList>
            <person name="Weinstock G."/>
            <person name="Sodergren E."/>
            <person name="Lobos E.A."/>
            <person name="Fulton L."/>
            <person name="Fulton R."/>
            <person name="Courtney L."/>
            <person name="Fronick C."/>
            <person name="O'Laughlin M."/>
            <person name="Godfrey J."/>
            <person name="Wilson R.M."/>
            <person name="Miner T."/>
            <person name="Farmer C."/>
            <person name="Delehaunty K."/>
            <person name="Cordes M."/>
            <person name="Minx P."/>
            <person name="Tomlinson C."/>
            <person name="Chen J."/>
            <person name="Wollam A."/>
            <person name="Pepin K.H."/>
            <person name="Bhonagiri V."/>
            <person name="Zhang X."/>
            <person name="Suruliraj S."/>
            <person name="Warren W."/>
            <person name="Mitreva M."/>
            <person name="Mardis E.R."/>
            <person name="Wilson R.K."/>
        </authorList>
    </citation>
    <scope>NUCLEOTIDE SEQUENCE [LARGE SCALE GENOMIC DNA]</scope>
    <source>
        <strain evidence="1 2">ERV63</strain>
    </source>
</reference>
<accession>A0AAV3GL26</accession>
<dbReference type="Proteomes" id="UP000004117">
    <property type="component" value="Unassembled WGS sequence"/>
</dbReference>
<dbReference type="EMBL" id="ALZR01000052">
    <property type="protein sequence ID" value="EJV16792.1"/>
    <property type="molecule type" value="Genomic_DNA"/>
</dbReference>
<proteinExistence type="predicted"/>
<comment type="caution">
    <text evidence="1">The sequence shown here is derived from an EMBL/GenBank/DDBJ whole genome shotgun (WGS) entry which is preliminary data.</text>
</comment>
<sequence length="52" mass="6266">MRNVSQYSGLQQKIFFVFVYSVRIYKLSQRINSLKQKEHQKNNSTIKFLLIT</sequence>
<dbReference type="AlphaFoldDB" id="A0AAV3GL26"/>
<evidence type="ECO:0000313" key="1">
    <source>
        <dbReference type="EMBL" id="EJV16792.1"/>
    </source>
</evidence>
<organism evidence="1 2">
    <name type="scientific">Enterococcus faecalis ERV63</name>
    <dbReference type="NCBI Taxonomy" id="1134793"/>
    <lineage>
        <taxon>Bacteria</taxon>
        <taxon>Bacillati</taxon>
        <taxon>Bacillota</taxon>
        <taxon>Bacilli</taxon>
        <taxon>Lactobacillales</taxon>
        <taxon>Enterococcaceae</taxon>
        <taxon>Enterococcus</taxon>
    </lineage>
</organism>
<name>A0AAV3GL26_ENTFL</name>
<evidence type="ECO:0000313" key="2">
    <source>
        <dbReference type="Proteomes" id="UP000004117"/>
    </source>
</evidence>
<gene>
    <name evidence="1" type="ORF">HMPREF1336_01668</name>
</gene>